<evidence type="ECO:0000256" key="1">
    <source>
        <dbReference type="ARBA" id="ARBA00004651"/>
    </source>
</evidence>
<evidence type="ECO:0000256" key="4">
    <source>
        <dbReference type="ARBA" id="ARBA00022989"/>
    </source>
</evidence>
<evidence type="ECO:0000256" key="3">
    <source>
        <dbReference type="ARBA" id="ARBA00022692"/>
    </source>
</evidence>
<feature type="transmembrane region" description="Helical" evidence="6">
    <location>
        <begin position="375"/>
        <end position="402"/>
    </location>
</feature>
<evidence type="ECO:0000313" key="10">
    <source>
        <dbReference type="Proteomes" id="UP000251889"/>
    </source>
</evidence>
<dbReference type="InterPro" id="IPR003838">
    <property type="entry name" value="ABC3_permease_C"/>
</dbReference>
<evidence type="ECO:0000259" key="7">
    <source>
        <dbReference type="Pfam" id="PF02687"/>
    </source>
</evidence>
<feature type="domain" description="MacB-like periplasmic core" evidence="8">
    <location>
        <begin position="20"/>
        <end position="235"/>
    </location>
</feature>
<feature type="transmembrane region" description="Helical" evidence="6">
    <location>
        <begin position="21"/>
        <end position="42"/>
    </location>
</feature>
<evidence type="ECO:0000259" key="8">
    <source>
        <dbReference type="Pfam" id="PF12704"/>
    </source>
</evidence>
<feature type="transmembrane region" description="Helical" evidence="6">
    <location>
        <begin position="284"/>
        <end position="305"/>
    </location>
</feature>
<dbReference type="PANTHER" id="PTHR30572">
    <property type="entry name" value="MEMBRANE COMPONENT OF TRANSPORTER-RELATED"/>
    <property type="match status" value="1"/>
</dbReference>
<reference evidence="9 10" key="1">
    <citation type="submission" date="2018-06" db="EMBL/GenBank/DDBJ databases">
        <title>Chryseolinea flavus sp. nov., a member of the phylum Bacteroidetes isolated from soil.</title>
        <authorList>
            <person name="Li Y."/>
            <person name="Wang J."/>
        </authorList>
    </citation>
    <scope>NUCLEOTIDE SEQUENCE [LARGE SCALE GENOMIC DNA]</scope>
    <source>
        <strain evidence="9 10">SDU1-6</strain>
    </source>
</reference>
<dbReference type="OrthoDB" id="5933722at2"/>
<evidence type="ECO:0000313" key="9">
    <source>
        <dbReference type="EMBL" id="RAW02725.1"/>
    </source>
</evidence>
<evidence type="ECO:0000256" key="6">
    <source>
        <dbReference type="SAM" id="Phobius"/>
    </source>
</evidence>
<dbReference type="InterPro" id="IPR050250">
    <property type="entry name" value="Macrolide_Exporter_MacB"/>
</dbReference>
<dbReference type="InterPro" id="IPR025857">
    <property type="entry name" value="MacB_PCD"/>
</dbReference>
<feature type="transmembrane region" description="Helical" evidence="6">
    <location>
        <begin position="423"/>
        <end position="442"/>
    </location>
</feature>
<name>A0A364Y8B7_9BACT</name>
<dbReference type="PANTHER" id="PTHR30572:SF18">
    <property type="entry name" value="ABC-TYPE MACROLIDE FAMILY EXPORT SYSTEM PERMEASE COMPONENT 2"/>
    <property type="match status" value="1"/>
</dbReference>
<dbReference type="Pfam" id="PF12704">
    <property type="entry name" value="MacB_PCD"/>
    <property type="match status" value="1"/>
</dbReference>
<feature type="transmembrane region" description="Helical" evidence="6">
    <location>
        <begin position="751"/>
        <end position="771"/>
    </location>
</feature>
<comment type="subcellular location">
    <subcellularLocation>
        <location evidence="1">Cell membrane</location>
        <topology evidence="1">Multi-pass membrane protein</topology>
    </subcellularLocation>
</comment>
<dbReference type="GO" id="GO:0005886">
    <property type="term" value="C:plasma membrane"/>
    <property type="evidence" value="ECO:0007669"/>
    <property type="project" value="UniProtKB-SubCell"/>
</dbReference>
<dbReference type="AlphaFoldDB" id="A0A364Y8B7"/>
<keyword evidence="5 6" id="KW-0472">Membrane</keyword>
<proteinExistence type="predicted"/>
<dbReference type="Proteomes" id="UP000251889">
    <property type="component" value="Unassembled WGS sequence"/>
</dbReference>
<keyword evidence="10" id="KW-1185">Reference proteome</keyword>
<dbReference type="EMBL" id="QMFY01000001">
    <property type="protein sequence ID" value="RAW02725.1"/>
    <property type="molecule type" value="Genomic_DNA"/>
</dbReference>
<organism evidence="9 10">
    <name type="scientific">Pseudochryseolinea flava</name>
    <dbReference type="NCBI Taxonomy" id="2059302"/>
    <lineage>
        <taxon>Bacteria</taxon>
        <taxon>Pseudomonadati</taxon>
        <taxon>Bacteroidota</taxon>
        <taxon>Cytophagia</taxon>
        <taxon>Cytophagales</taxon>
        <taxon>Fulvivirgaceae</taxon>
        <taxon>Pseudochryseolinea</taxon>
    </lineage>
</organism>
<dbReference type="Pfam" id="PF02687">
    <property type="entry name" value="FtsX"/>
    <property type="match status" value="2"/>
</dbReference>
<keyword evidence="2" id="KW-1003">Cell membrane</keyword>
<keyword evidence="3 6" id="KW-0812">Transmembrane</keyword>
<gene>
    <name evidence="9" type="ORF">DQQ10_01055</name>
</gene>
<evidence type="ECO:0008006" key="11">
    <source>
        <dbReference type="Google" id="ProtNLM"/>
    </source>
</evidence>
<accession>A0A364Y8B7</accession>
<keyword evidence="4 6" id="KW-1133">Transmembrane helix</keyword>
<sequence>MLQNFIKIAMRIFLRQKFYSFINTFGLATGLVCTLFISLWIYDEYRKNKFHDDVDNIYQIVSNVKLDGRIVTWGTTPGPLADEIRLNIPGIDHAARTANYGQLLIQSEEKDFLENGLFADPEFLEIMSFSLVQGDDKNPLPNQNAIVISTRLAKKLFGDESALGKVIRVNQQFDQKITAVVDDHANESSISFDFLMHVDLYKKFRNPDWGNFEYDLFLKLAPKTDHRAVIDKINAHVAHVAGKDEDDYKSGDISFYMQPFNNRYLYGTFENGMPTGGRIDYIKIFAFVAIFILLIASINFTNMATARAANRSKEVGIRKTAGAVRFGLISQFILESILISAIALIFALIVVQLLLPMFNMLVSKNIVLPFDSVAFVLSLIAVVIATGVLAGSYPAFFLSAFSAARVLKGNTTANLSGSRLRKWLVILQFSLTVILIASALVISSQVEFIYNRNLGYSRESILAFDGRAIDRDFEAFKNEALKNPNIKTVTRASEVLVQVNNQNGSVRWPGKPENTRQLFRTVVADYDFIETMGLQIKEGRSFSKQYHDTASFILTQTAVDVMGLQHPIGTQLSQWGTQGTVVGVIEDFHSRSVLEEIDPIIIMSKHREVSVEIIHVAFNPGASENVLQTLESLYKKANPAYPFDYSFLDDRFDKLYQNEKVTSSLALAFTFMAIIISGLGMLGLAAYTAERKRKEISIRKSLGASVTGIVSSMSIDFVKLSFVATLIGCPIAYFLMQHFLAGYAYSTPLKWTVFLYTAIFTMIITVLTVVFQVTKAALINPVEALRSE</sequence>
<comment type="caution">
    <text evidence="9">The sequence shown here is derived from an EMBL/GenBank/DDBJ whole genome shotgun (WGS) entry which is preliminary data.</text>
</comment>
<feature type="transmembrane region" description="Helical" evidence="6">
    <location>
        <begin position="665"/>
        <end position="689"/>
    </location>
</feature>
<evidence type="ECO:0000256" key="2">
    <source>
        <dbReference type="ARBA" id="ARBA00022475"/>
    </source>
</evidence>
<feature type="domain" description="ABC3 transporter permease C-terminal" evidence="7">
    <location>
        <begin position="668"/>
        <end position="780"/>
    </location>
</feature>
<dbReference type="GO" id="GO:0022857">
    <property type="term" value="F:transmembrane transporter activity"/>
    <property type="evidence" value="ECO:0007669"/>
    <property type="project" value="TreeGrafter"/>
</dbReference>
<feature type="transmembrane region" description="Helical" evidence="6">
    <location>
        <begin position="326"/>
        <end position="355"/>
    </location>
</feature>
<feature type="transmembrane region" description="Helical" evidence="6">
    <location>
        <begin position="722"/>
        <end position="745"/>
    </location>
</feature>
<protein>
    <recommendedName>
        <fullName evidence="11">ABC transporter permease</fullName>
    </recommendedName>
</protein>
<feature type="domain" description="ABC3 transporter permease C-terminal" evidence="7">
    <location>
        <begin position="287"/>
        <end position="396"/>
    </location>
</feature>
<evidence type="ECO:0000256" key="5">
    <source>
        <dbReference type="ARBA" id="ARBA00023136"/>
    </source>
</evidence>